<comment type="subcellular location">
    <subcellularLocation>
        <location evidence="1">Nucleus</location>
    </subcellularLocation>
</comment>
<keyword evidence="8" id="KW-1185">Reference proteome</keyword>
<proteinExistence type="predicted"/>
<keyword evidence="5" id="KW-0539">Nucleus</keyword>
<dbReference type="PANTHER" id="PTHR45914:SF2">
    <property type="entry name" value="TRANSCRIPTION FACTOR BHLH140-LIKE PROTEIN"/>
    <property type="match status" value="1"/>
</dbReference>
<dbReference type="GO" id="GO:0005634">
    <property type="term" value="C:nucleus"/>
    <property type="evidence" value="ECO:0007669"/>
    <property type="project" value="UniProtKB-SubCell"/>
</dbReference>
<evidence type="ECO:0000313" key="7">
    <source>
        <dbReference type="EMBL" id="GAA0144467.1"/>
    </source>
</evidence>
<dbReference type="InterPro" id="IPR045843">
    <property type="entry name" value="IND-like"/>
</dbReference>
<evidence type="ECO:0000256" key="2">
    <source>
        <dbReference type="ARBA" id="ARBA00023015"/>
    </source>
</evidence>
<protein>
    <submittedName>
        <fullName evidence="7">Uncharacterized protein</fullName>
    </submittedName>
</protein>
<sequence length="121" mass="13940">MHQEQISMLSSSTKKGKNKKLSSIPQSVAARERRHRIIPGGTKMDTASMLDEAIKYVKFLKTQIYLHQVLIDYHYVCNPMHNYSHYGPLAEVVPDHNNNNDNNVIDQMVVHEEHAIMSRLL</sequence>
<evidence type="ECO:0000313" key="8">
    <source>
        <dbReference type="Proteomes" id="UP001454036"/>
    </source>
</evidence>
<dbReference type="PANTHER" id="PTHR45914">
    <property type="entry name" value="TRANSCRIPTION FACTOR HEC3-RELATED"/>
    <property type="match status" value="1"/>
</dbReference>
<comment type="caution">
    <text evidence="7">The sequence shown here is derived from an EMBL/GenBank/DDBJ whole genome shotgun (WGS) entry which is preliminary data.</text>
</comment>
<dbReference type="EMBL" id="BAABME010000650">
    <property type="protein sequence ID" value="GAA0144467.1"/>
    <property type="molecule type" value="Genomic_DNA"/>
</dbReference>
<dbReference type="AlphaFoldDB" id="A0AAV3P020"/>
<keyword evidence="3" id="KW-0238">DNA-binding</keyword>
<keyword evidence="2" id="KW-0805">Transcription regulation</keyword>
<evidence type="ECO:0000256" key="4">
    <source>
        <dbReference type="ARBA" id="ARBA00023163"/>
    </source>
</evidence>
<evidence type="ECO:0000256" key="3">
    <source>
        <dbReference type="ARBA" id="ARBA00023125"/>
    </source>
</evidence>
<dbReference type="Proteomes" id="UP001454036">
    <property type="component" value="Unassembled WGS sequence"/>
</dbReference>
<gene>
    <name evidence="7" type="ORF">LIER_04903</name>
</gene>
<name>A0AAV3P020_LITER</name>
<reference evidence="7 8" key="1">
    <citation type="submission" date="2024-01" db="EMBL/GenBank/DDBJ databases">
        <title>The complete chloroplast genome sequence of Lithospermum erythrorhizon: insights into the phylogenetic relationship among Boraginaceae species and the maternal lineages of purple gromwells.</title>
        <authorList>
            <person name="Okada T."/>
            <person name="Watanabe K."/>
        </authorList>
    </citation>
    <scope>NUCLEOTIDE SEQUENCE [LARGE SCALE GENOMIC DNA]</scope>
</reference>
<keyword evidence="4" id="KW-0804">Transcription</keyword>
<accession>A0AAV3P020</accession>
<evidence type="ECO:0000256" key="6">
    <source>
        <dbReference type="SAM" id="MobiDB-lite"/>
    </source>
</evidence>
<dbReference type="GO" id="GO:0046983">
    <property type="term" value="F:protein dimerization activity"/>
    <property type="evidence" value="ECO:0007669"/>
    <property type="project" value="InterPro"/>
</dbReference>
<dbReference type="SUPFAM" id="SSF47459">
    <property type="entry name" value="HLH, helix-loop-helix DNA-binding domain"/>
    <property type="match status" value="1"/>
</dbReference>
<evidence type="ECO:0000256" key="1">
    <source>
        <dbReference type="ARBA" id="ARBA00004123"/>
    </source>
</evidence>
<feature type="compositionally biased region" description="Polar residues" evidence="6">
    <location>
        <begin position="1"/>
        <end position="13"/>
    </location>
</feature>
<feature type="region of interest" description="Disordered" evidence="6">
    <location>
        <begin position="1"/>
        <end position="42"/>
    </location>
</feature>
<dbReference type="GO" id="GO:0003700">
    <property type="term" value="F:DNA-binding transcription factor activity"/>
    <property type="evidence" value="ECO:0007669"/>
    <property type="project" value="InterPro"/>
</dbReference>
<evidence type="ECO:0000256" key="5">
    <source>
        <dbReference type="ARBA" id="ARBA00023242"/>
    </source>
</evidence>
<dbReference type="InterPro" id="IPR036638">
    <property type="entry name" value="HLH_DNA-bd_sf"/>
</dbReference>
<organism evidence="7 8">
    <name type="scientific">Lithospermum erythrorhizon</name>
    <name type="common">Purple gromwell</name>
    <name type="synonym">Lithospermum officinale var. erythrorhizon</name>
    <dbReference type="NCBI Taxonomy" id="34254"/>
    <lineage>
        <taxon>Eukaryota</taxon>
        <taxon>Viridiplantae</taxon>
        <taxon>Streptophyta</taxon>
        <taxon>Embryophyta</taxon>
        <taxon>Tracheophyta</taxon>
        <taxon>Spermatophyta</taxon>
        <taxon>Magnoliopsida</taxon>
        <taxon>eudicotyledons</taxon>
        <taxon>Gunneridae</taxon>
        <taxon>Pentapetalae</taxon>
        <taxon>asterids</taxon>
        <taxon>lamiids</taxon>
        <taxon>Boraginales</taxon>
        <taxon>Boraginaceae</taxon>
        <taxon>Boraginoideae</taxon>
        <taxon>Lithospermeae</taxon>
        <taxon>Lithospermum</taxon>
    </lineage>
</organism>
<dbReference type="GO" id="GO:0003677">
    <property type="term" value="F:DNA binding"/>
    <property type="evidence" value="ECO:0007669"/>
    <property type="project" value="UniProtKB-KW"/>
</dbReference>